<evidence type="ECO:0000259" key="6">
    <source>
        <dbReference type="Pfam" id="PF05154"/>
    </source>
</evidence>
<dbReference type="InterPro" id="IPR050932">
    <property type="entry name" value="TM2D1-3-like"/>
</dbReference>
<keyword evidence="2 5" id="KW-0812">Transmembrane</keyword>
<dbReference type="PANTHER" id="PTHR21016:SF25">
    <property type="entry name" value="TM2 DOMAIN-CONTAINING PROTEIN DDB_G0277895-RELATED"/>
    <property type="match status" value="1"/>
</dbReference>
<dbReference type="InterPro" id="IPR007829">
    <property type="entry name" value="TM2"/>
</dbReference>
<organism evidence="7 8">
    <name type="scientific">Erythrobacter longus</name>
    <dbReference type="NCBI Taxonomy" id="1044"/>
    <lineage>
        <taxon>Bacteria</taxon>
        <taxon>Pseudomonadati</taxon>
        <taxon>Pseudomonadota</taxon>
        <taxon>Alphaproteobacteria</taxon>
        <taxon>Sphingomonadales</taxon>
        <taxon>Erythrobacteraceae</taxon>
        <taxon>Erythrobacter/Porphyrobacter group</taxon>
        <taxon>Erythrobacter</taxon>
    </lineage>
</organism>
<gene>
    <name evidence="7" type="ORF">EH31_08065</name>
</gene>
<dbReference type="eggNOG" id="COG2314">
    <property type="taxonomic scope" value="Bacteria"/>
</dbReference>
<feature type="transmembrane region" description="Helical" evidence="5">
    <location>
        <begin position="44"/>
        <end position="72"/>
    </location>
</feature>
<comment type="caution">
    <text evidence="7">The sequence shown here is derived from an EMBL/GenBank/DDBJ whole genome shotgun (WGS) entry which is preliminary data.</text>
</comment>
<evidence type="ECO:0000256" key="1">
    <source>
        <dbReference type="ARBA" id="ARBA00004141"/>
    </source>
</evidence>
<evidence type="ECO:0000313" key="8">
    <source>
        <dbReference type="Proteomes" id="UP000027647"/>
    </source>
</evidence>
<keyword evidence="8" id="KW-1185">Reference proteome</keyword>
<evidence type="ECO:0000256" key="4">
    <source>
        <dbReference type="ARBA" id="ARBA00023136"/>
    </source>
</evidence>
<dbReference type="PANTHER" id="PTHR21016">
    <property type="entry name" value="BETA-AMYLOID BINDING PROTEIN-RELATED"/>
    <property type="match status" value="1"/>
</dbReference>
<dbReference type="AlphaFoldDB" id="A0A074MDX5"/>
<dbReference type="RefSeq" id="WP_051699048.1">
    <property type="nucleotide sequence ID" value="NZ_JMIW01000002.1"/>
</dbReference>
<reference evidence="7 8" key="1">
    <citation type="submission" date="2014-04" db="EMBL/GenBank/DDBJ databases">
        <title>A comprehensive comparison of genomes of Erythrobacter spp. strains.</title>
        <authorList>
            <person name="Zheng Q."/>
        </authorList>
    </citation>
    <scope>NUCLEOTIDE SEQUENCE [LARGE SCALE GENOMIC DNA]</scope>
    <source>
        <strain evidence="7 8">DSM 6997</strain>
    </source>
</reference>
<comment type="subcellular location">
    <subcellularLocation>
        <location evidence="1">Membrane</location>
        <topology evidence="1">Multi-pass membrane protein</topology>
    </subcellularLocation>
</comment>
<keyword evidence="3 5" id="KW-1133">Transmembrane helix</keyword>
<evidence type="ECO:0000256" key="2">
    <source>
        <dbReference type="ARBA" id="ARBA00022692"/>
    </source>
</evidence>
<proteinExistence type="predicted"/>
<dbReference type="GO" id="GO:0016020">
    <property type="term" value="C:membrane"/>
    <property type="evidence" value="ECO:0007669"/>
    <property type="project" value="UniProtKB-SubCell"/>
</dbReference>
<accession>A0A074MDX5</accession>
<evidence type="ECO:0000256" key="5">
    <source>
        <dbReference type="SAM" id="Phobius"/>
    </source>
</evidence>
<name>A0A074MDX5_ERYLO</name>
<feature type="transmembrane region" description="Helical" evidence="5">
    <location>
        <begin position="20"/>
        <end position="38"/>
    </location>
</feature>
<evidence type="ECO:0000256" key="3">
    <source>
        <dbReference type="ARBA" id="ARBA00022989"/>
    </source>
</evidence>
<protein>
    <recommendedName>
        <fullName evidence="6">TM2 domain-containing protein</fullName>
    </recommendedName>
</protein>
<dbReference type="OrthoDB" id="2004788at2"/>
<evidence type="ECO:0000313" key="7">
    <source>
        <dbReference type="EMBL" id="KEO90980.1"/>
    </source>
</evidence>
<dbReference type="EMBL" id="JMIW01000002">
    <property type="protein sequence ID" value="KEO90980.1"/>
    <property type="molecule type" value="Genomic_DNA"/>
</dbReference>
<sequence length="137" mass="16016">MDTLQQKELLFEENEKSKAVAYLLWLFFGAFSAHRFYAGQTKSAVVRLIMLIIPVIGWSILALLWLIDLFLIPGMINERNLKTIDMIYGPEKPVEVQKEAPKAVANEVDKRRQAMLDDLKKTGYRKERRDDITRIYR</sequence>
<dbReference type="Pfam" id="PF05154">
    <property type="entry name" value="TM2"/>
    <property type="match status" value="1"/>
</dbReference>
<keyword evidence="4 5" id="KW-0472">Membrane</keyword>
<dbReference type="Proteomes" id="UP000027647">
    <property type="component" value="Unassembled WGS sequence"/>
</dbReference>
<feature type="domain" description="TM2" evidence="6">
    <location>
        <begin position="14"/>
        <end position="69"/>
    </location>
</feature>